<dbReference type="Pfam" id="PF02880">
    <property type="entry name" value="PGM_PMM_III"/>
    <property type="match status" value="1"/>
</dbReference>
<dbReference type="GO" id="GO:0005975">
    <property type="term" value="P:carbohydrate metabolic process"/>
    <property type="evidence" value="ECO:0007669"/>
    <property type="project" value="InterPro"/>
</dbReference>
<feature type="non-terminal residue" evidence="2">
    <location>
        <position position="46"/>
    </location>
</feature>
<sequence length="46" mass="4932">MARSVSTTSKLDKLCARYGIPVVETPVGFKYLAKELMSGAVLAAEE</sequence>
<evidence type="ECO:0000313" key="2">
    <source>
        <dbReference type="EMBL" id="PSN96027.1"/>
    </source>
</evidence>
<dbReference type="InterPro" id="IPR005846">
    <property type="entry name" value="A-D-PHexomutase_a/b/a-III"/>
</dbReference>
<protein>
    <recommendedName>
        <fullName evidence="1">Alpha-D-phosphohexomutase alpha/beta/alpha domain-containing protein</fullName>
    </recommendedName>
</protein>
<dbReference type="GO" id="GO:0016868">
    <property type="term" value="F:intramolecular phosphotransferase activity"/>
    <property type="evidence" value="ECO:0007669"/>
    <property type="project" value="InterPro"/>
</dbReference>
<proteinExistence type="predicted"/>
<name>A0A2R6BBL4_9ARCH</name>
<gene>
    <name evidence="2" type="ORF">B9P99_00635</name>
</gene>
<dbReference type="SUPFAM" id="SSF53738">
    <property type="entry name" value="Phosphoglucomutase, first 3 domains"/>
    <property type="match status" value="1"/>
</dbReference>
<comment type="caution">
    <text evidence="2">The sequence shown here is derived from an EMBL/GenBank/DDBJ whole genome shotgun (WGS) entry which is preliminary data.</text>
</comment>
<evidence type="ECO:0000259" key="1">
    <source>
        <dbReference type="Pfam" id="PF02880"/>
    </source>
</evidence>
<dbReference type="AlphaFoldDB" id="A0A2R6BBL4"/>
<dbReference type="Gene3D" id="3.40.120.10">
    <property type="entry name" value="Alpha-D-Glucose-1,6-Bisphosphate, subunit A, domain 3"/>
    <property type="match status" value="1"/>
</dbReference>
<reference evidence="2 3" key="1">
    <citation type="submission" date="2017-04" db="EMBL/GenBank/DDBJ databases">
        <title>Novel microbial lineages endemic to geothermal iron-oxide mats fill important gaps in the evolutionary history of Archaea.</title>
        <authorList>
            <person name="Jay Z.J."/>
            <person name="Beam J.P."/>
            <person name="Dlakic M."/>
            <person name="Rusch D.B."/>
            <person name="Kozubal M.A."/>
            <person name="Inskeep W.P."/>
        </authorList>
    </citation>
    <scope>NUCLEOTIDE SEQUENCE [LARGE SCALE GENOMIC DNA]</scope>
    <source>
        <strain evidence="2">OSP_B</strain>
    </source>
</reference>
<feature type="domain" description="Alpha-D-phosphohexomutase alpha/beta/alpha" evidence="1">
    <location>
        <begin position="2"/>
        <end position="46"/>
    </location>
</feature>
<dbReference type="EMBL" id="NEXA01000013">
    <property type="protein sequence ID" value="PSN96027.1"/>
    <property type="molecule type" value="Genomic_DNA"/>
</dbReference>
<evidence type="ECO:0000313" key="3">
    <source>
        <dbReference type="Proteomes" id="UP000240838"/>
    </source>
</evidence>
<dbReference type="Proteomes" id="UP000240838">
    <property type="component" value="Unassembled WGS sequence"/>
</dbReference>
<accession>A0A2R6BBL4</accession>
<organism evidence="2 3">
    <name type="scientific">Candidatus Marsarchaeota G1 archaeon OSP_B</name>
    <dbReference type="NCBI Taxonomy" id="1978153"/>
    <lineage>
        <taxon>Archaea</taxon>
        <taxon>Candidatus Marsarchaeota</taxon>
        <taxon>Candidatus Marsarchaeota group 1</taxon>
    </lineage>
</organism>
<dbReference type="InterPro" id="IPR016055">
    <property type="entry name" value="A-D-PHexomutase_a/b/a-I/II/III"/>
</dbReference>